<dbReference type="GO" id="GO:0016020">
    <property type="term" value="C:membrane"/>
    <property type="evidence" value="ECO:0007669"/>
    <property type="project" value="UniProtKB-SubCell"/>
</dbReference>
<gene>
    <name evidence="9" type="ORF">KDAU_20510</name>
</gene>
<dbReference type="PANTHER" id="PTHR30386:SF26">
    <property type="entry name" value="TRANSPORT PROTEIN COMB"/>
    <property type="match status" value="1"/>
</dbReference>
<evidence type="ECO:0000259" key="8">
    <source>
        <dbReference type="Pfam" id="PF25973"/>
    </source>
</evidence>
<dbReference type="Pfam" id="PF25973">
    <property type="entry name" value="BSH_CzcB"/>
    <property type="match status" value="1"/>
</dbReference>
<feature type="transmembrane region" description="Helical" evidence="6">
    <location>
        <begin position="7"/>
        <end position="27"/>
    </location>
</feature>
<dbReference type="GO" id="GO:0055085">
    <property type="term" value="P:transmembrane transport"/>
    <property type="evidence" value="ECO:0007669"/>
    <property type="project" value="InterPro"/>
</dbReference>
<name>A0A401ZD00_9CHLR</name>
<dbReference type="InterPro" id="IPR058647">
    <property type="entry name" value="BSH_CzcB-like"/>
</dbReference>
<proteinExistence type="inferred from homology"/>
<dbReference type="Proteomes" id="UP000287224">
    <property type="component" value="Unassembled WGS sequence"/>
</dbReference>
<dbReference type="Pfam" id="PF25963">
    <property type="entry name" value="Beta-barrel_AAEA"/>
    <property type="match status" value="1"/>
</dbReference>
<keyword evidence="3 6" id="KW-0812">Transmembrane</keyword>
<dbReference type="RefSeq" id="WP_126595842.1">
    <property type="nucleotide sequence ID" value="NZ_BIFQ01000001.1"/>
</dbReference>
<comment type="subcellular location">
    <subcellularLocation>
        <location evidence="1">Membrane</location>
        <topology evidence="1">Single-pass membrane protein</topology>
    </subcellularLocation>
</comment>
<dbReference type="Gene3D" id="2.40.30.170">
    <property type="match status" value="1"/>
</dbReference>
<keyword evidence="10" id="KW-1185">Reference proteome</keyword>
<evidence type="ECO:0000256" key="1">
    <source>
        <dbReference type="ARBA" id="ARBA00004167"/>
    </source>
</evidence>
<evidence type="ECO:0000256" key="4">
    <source>
        <dbReference type="ARBA" id="ARBA00022989"/>
    </source>
</evidence>
<dbReference type="OrthoDB" id="9811754at2"/>
<dbReference type="PANTHER" id="PTHR30386">
    <property type="entry name" value="MEMBRANE FUSION SUBUNIT OF EMRAB-TOLC MULTIDRUG EFFLUX PUMP"/>
    <property type="match status" value="1"/>
</dbReference>
<protein>
    <submittedName>
        <fullName evidence="9">Secretion protein HlyD</fullName>
    </submittedName>
</protein>
<keyword evidence="5 6" id="KW-0472">Membrane</keyword>
<evidence type="ECO:0000256" key="2">
    <source>
        <dbReference type="ARBA" id="ARBA00009477"/>
    </source>
</evidence>
<dbReference type="Gene3D" id="2.40.50.100">
    <property type="match status" value="1"/>
</dbReference>
<comment type="similarity">
    <text evidence="2">Belongs to the membrane fusion protein (MFP) (TC 8.A.1) family.</text>
</comment>
<evidence type="ECO:0000313" key="9">
    <source>
        <dbReference type="EMBL" id="GCE04722.1"/>
    </source>
</evidence>
<evidence type="ECO:0000313" key="10">
    <source>
        <dbReference type="Proteomes" id="UP000287224"/>
    </source>
</evidence>
<keyword evidence="4 6" id="KW-1133">Transmembrane helix</keyword>
<feature type="domain" description="CzcB-like barrel-sandwich hybrid" evidence="8">
    <location>
        <begin position="46"/>
        <end position="129"/>
    </location>
</feature>
<evidence type="ECO:0000256" key="5">
    <source>
        <dbReference type="ARBA" id="ARBA00023136"/>
    </source>
</evidence>
<reference evidence="10" key="1">
    <citation type="submission" date="2018-12" db="EMBL/GenBank/DDBJ databases">
        <title>Tengunoibacter tsumagoiensis gen. nov., sp. nov., Dictyobacter kobayashii sp. nov., D. alpinus sp. nov., and D. joshuensis sp. nov. and description of Dictyobacteraceae fam. nov. within the order Ktedonobacterales isolated from Tengu-no-mugimeshi.</title>
        <authorList>
            <person name="Wang C.M."/>
            <person name="Zheng Y."/>
            <person name="Sakai Y."/>
            <person name="Toyoda A."/>
            <person name="Minakuchi Y."/>
            <person name="Abe K."/>
            <person name="Yokota A."/>
            <person name="Yabe S."/>
        </authorList>
    </citation>
    <scope>NUCLEOTIDE SEQUENCE [LARGE SCALE GENOMIC DNA]</scope>
    <source>
        <strain evidence="10">S-27</strain>
    </source>
</reference>
<feature type="domain" description="p-hydroxybenzoic acid efflux pump subunit AaeA-like beta-barrel" evidence="7">
    <location>
        <begin position="134"/>
        <end position="225"/>
    </location>
</feature>
<dbReference type="AlphaFoldDB" id="A0A401ZD00"/>
<dbReference type="InterPro" id="IPR050739">
    <property type="entry name" value="MFP"/>
</dbReference>
<sequence length="227" mass="23449">MRRMVFVPILIMIAILAIAGGAFYWFYNGYINYQTDDAQVTGHILSVSSPQPGQLTTLSVKLGDKVTAGQTIGTITAVAPTTGSGTPAAGGAKSSNIDITSPIDGTIVQLPAVQGQTVTPGVALAQVADLTNLTITAYVDEGAINNVKVNQDVDVTIDAFSGTTYKGHVQNIVSATASSFSLLPSSDNASGNFTKVSQRIPVVISLNSTGNDNVVPGMSAEVTIHVH</sequence>
<evidence type="ECO:0000259" key="7">
    <source>
        <dbReference type="Pfam" id="PF25963"/>
    </source>
</evidence>
<comment type="caution">
    <text evidence="9">The sequence shown here is derived from an EMBL/GenBank/DDBJ whole genome shotgun (WGS) entry which is preliminary data.</text>
</comment>
<organism evidence="9 10">
    <name type="scientific">Dictyobacter aurantiacus</name>
    <dbReference type="NCBI Taxonomy" id="1936993"/>
    <lineage>
        <taxon>Bacteria</taxon>
        <taxon>Bacillati</taxon>
        <taxon>Chloroflexota</taxon>
        <taxon>Ktedonobacteria</taxon>
        <taxon>Ktedonobacterales</taxon>
        <taxon>Dictyobacteraceae</taxon>
        <taxon>Dictyobacter</taxon>
    </lineage>
</organism>
<dbReference type="SUPFAM" id="SSF51230">
    <property type="entry name" value="Single hybrid motif"/>
    <property type="match status" value="1"/>
</dbReference>
<accession>A0A401ZD00</accession>
<evidence type="ECO:0000256" key="6">
    <source>
        <dbReference type="SAM" id="Phobius"/>
    </source>
</evidence>
<dbReference type="InterPro" id="IPR058634">
    <property type="entry name" value="AaeA-lik-b-barrel"/>
</dbReference>
<dbReference type="InterPro" id="IPR011053">
    <property type="entry name" value="Single_hybrid_motif"/>
</dbReference>
<dbReference type="EMBL" id="BIFQ01000001">
    <property type="protein sequence ID" value="GCE04722.1"/>
    <property type="molecule type" value="Genomic_DNA"/>
</dbReference>
<evidence type="ECO:0000256" key="3">
    <source>
        <dbReference type="ARBA" id="ARBA00022692"/>
    </source>
</evidence>